<dbReference type="NCBIfam" id="NF009201">
    <property type="entry name" value="PRK12549.1"/>
    <property type="match status" value="1"/>
</dbReference>
<dbReference type="SUPFAM" id="SSF53223">
    <property type="entry name" value="Aminoacid dehydrogenase-like, N-terminal domain"/>
    <property type="match status" value="1"/>
</dbReference>
<dbReference type="InterPro" id="IPR046346">
    <property type="entry name" value="Aminoacid_DH-like_N_sf"/>
</dbReference>
<dbReference type="Proteomes" id="UP000578352">
    <property type="component" value="Unassembled WGS sequence"/>
</dbReference>
<organism evidence="5 6">
    <name type="scientific">Leifsonia shinshuensis</name>
    <dbReference type="NCBI Taxonomy" id="150026"/>
    <lineage>
        <taxon>Bacteria</taxon>
        <taxon>Bacillati</taxon>
        <taxon>Actinomycetota</taxon>
        <taxon>Actinomycetes</taxon>
        <taxon>Micrococcales</taxon>
        <taxon>Microbacteriaceae</taxon>
        <taxon>Leifsonia</taxon>
    </lineage>
</organism>
<keyword evidence="2" id="KW-0028">Amino-acid biosynthesis</keyword>
<dbReference type="EMBL" id="JACCFL010000001">
    <property type="protein sequence ID" value="NYJ23053.1"/>
    <property type="molecule type" value="Genomic_DNA"/>
</dbReference>
<dbReference type="GO" id="GO:0019632">
    <property type="term" value="P:shikimate metabolic process"/>
    <property type="evidence" value="ECO:0007669"/>
    <property type="project" value="TreeGrafter"/>
</dbReference>
<comment type="caution">
    <text evidence="5">The sequence shown here is derived from an EMBL/GenBank/DDBJ whole genome shotgun (WGS) entry which is preliminary data.</text>
</comment>
<keyword evidence="2" id="KW-0057">Aromatic amino acid biosynthesis</keyword>
<dbReference type="InterPro" id="IPR036291">
    <property type="entry name" value="NAD(P)-bd_dom_sf"/>
</dbReference>
<dbReference type="InterPro" id="IPR041121">
    <property type="entry name" value="SDH_C"/>
</dbReference>
<dbReference type="GO" id="GO:0009073">
    <property type="term" value="P:aromatic amino acid family biosynthetic process"/>
    <property type="evidence" value="ECO:0007669"/>
    <property type="project" value="UniProtKB-KW"/>
</dbReference>
<dbReference type="PANTHER" id="PTHR21089">
    <property type="entry name" value="SHIKIMATE DEHYDROGENASE"/>
    <property type="match status" value="1"/>
</dbReference>
<dbReference type="Gene3D" id="3.40.50.720">
    <property type="entry name" value="NAD(P)-binding Rossmann-like Domain"/>
    <property type="match status" value="1"/>
</dbReference>
<dbReference type="InterPro" id="IPR013708">
    <property type="entry name" value="Shikimate_DH-bd_N"/>
</dbReference>
<dbReference type="GO" id="GO:0009423">
    <property type="term" value="P:chorismate biosynthetic process"/>
    <property type="evidence" value="ECO:0007669"/>
    <property type="project" value="TreeGrafter"/>
</dbReference>
<dbReference type="PANTHER" id="PTHR21089:SF1">
    <property type="entry name" value="BIFUNCTIONAL 3-DEHYDROQUINATE DEHYDRATASE_SHIKIMATE DEHYDROGENASE, CHLOROPLASTIC"/>
    <property type="match status" value="1"/>
</dbReference>
<evidence type="ECO:0000313" key="6">
    <source>
        <dbReference type="Proteomes" id="UP000578352"/>
    </source>
</evidence>
<reference evidence="5 6" key="1">
    <citation type="submission" date="2020-07" db="EMBL/GenBank/DDBJ databases">
        <title>Sequencing the genomes of 1000 actinobacteria strains.</title>
        <authorList>
            <person name="Klenk H.-P."/>
        </authorList>
    </citation>
    <scope>NUCLEOTIDE SEQUENCE [LARGE SCALE GENOMIC DNA]</scope>
    <source>
        <strain evidence="5 6">DSM 15165</strain>
    </source>
</reference>
<dbReference type="Pfam" id="PF18317">
    <property type="entry name" value="SDH_C"/>
    <property type="match status" value="1"/>
</dbReference>
<accession>A0A853CT05</accession>
<name>A0A853CT05_9MICO</name>
<comment type="pathway">
    <text evidence="1">Metabolic intermediate biosynthesis; chorismate biosynthesis; chorismate from D-erythrose 4-phosphate and phosphoenolpyruvate: step 4/7.</text>
</comment>
<proteinExistence type="predicted"/>
<protein>
    <submittedName>
        <fullName evidence="5">Shikimate dehydrogenase</fullName>
        <ecNumber evidence="5">1.1.1.25</ecNumber>
    </submittedName>
</protein>
<dbReference type="EC" id="1.1.1.25" evidence="5"/>
<evidence type="ECO:0000259" key="3">
    <source>
        <dbReference type="Pfam" id="PF08501"/>
    </source>
</evidence>
<keyword evidence="5" id="KW-0560">Oxidoreductase</keyword>
<feature type="domain" description="Shikimate dehydrogenase substrate binding N-terminal" evidence="3">
    <location>
        <begin position="12"/>
        <end position="111"/>
    </location>
</feature>
<dbReference type="Pfam" id="PF08501">
    <property type="entry name" value="Shikimate_dh_N"/>
    <property type="match status" value="1"/>
</dbReference>
<sequence length="306" mass="30742">MSVVGESYLVGLLGEGVLPSLTPPLHEREADELGLRYLYRPIDLLALDGAGAPGAPGGTGDLDATIARVLDAAALLGFDALNITHPCKQRVLAHLDEVTPSASAIGSVNTVLLADGRRVGHNTDVTGFASALRDGLPGADLGAVVVIGAGGAGAAVAAALLDAGAGRLTIIDLDASRAGALAGDLTARFPGATIDSAAADALAARLAGPASAVTGVVNASFAGMHTHPGIPLDPGLLHAGLWVADIVYRPLDTELLRAARAAGCSTLDGGGMAVGQAADAFRLITGVEPDRDRMRPHFAAMIREGR</sequence>
<dbReference type="GO" id="GO:0005829">
    <property type="term" value="C:cytosol"/>
    <property type="evidence" value="ECO:0007669"/>
    <property type="project" value="TreeGrafter"/>
</dbReference>
<dbReference type="GO" id="GO:0050661">
    <property type="term" value="F:NADP binding"/>
    <property type="evidence" value="ECO:0007669"/>
    <property type="project" value="TreeGrafter"/>
</dbReference>
<dbReference type="AlphaFoldDB" id="A0A853CT05"/>
<evidence type="ECO:0000259" key="4">
    <source>
        <dbReference type="Pfam" id="PF18317"/>
    </source>
</evidence>
<dbReference type="InterPro" id="IPR022893">
    <property type="entry name" value="Shikimate_DH_fam"/>
</dbReference>
<dbReference type="SUPFAM" id="SSF51735">
    <property type="entry name" value="NAD(P)-binding Rossmann-fold domains"/>
    <property type="match status" value="1"/>
</dbReference>
<feature type="domain" description="SDH C-terminal" evidence="4">
    <location>
        <begin position="271"/>
        <end position="295"/>
    </location>
</feature>
<dbReference type="RefSeq" id="WP_179605020.1">
    <property type="nucleotide sequence ID" value="NZ_BAABEH010000001.1"/>
</dbReference>
<dbReference type="GO" id="GO:0004764">
    <property type="term" value="F:shikimate 3-dehydrogenase (NADP+) activity"/>
    <property type="evidence" value="ECO:0007669"/>
    <property type="project" value="UniProtKB-EC"/>
</dbReference>
<evidence type="ECO:0000256" key="1">
    <source>
        <dbReference type="ARBA" id="ARBA00004871"/>
    </source>
</evidence>
<dbReference type="Gene3D" id="3.40.50.10860">
    <property type="entry name" value="Leucine Dehydrogenase, chain A, domain 1"/>
    <property type="match status" value="1"/>
</dbReference>
<evidence type="ECO:0000256" key="2">
    <source>
        <dbReference type="ARBA" id="ARBA00023141"/>
    </source>
</evidence>
<evidence type="ECO:0000313" key="5">
    <source>
        <dbReference type="EMBL" id="NYJ23053.1"/>
    </source>
</evidence>
<gene>
    <name evidence="5" type="ORF">HNR13_001340</name>
</gene>